<evidence type="ECO:0000313" key="3">
    <source>
        <dbReference type="Proteomes" id="UP000504635"/>
    </source>
</evidence>
<feature type="region of interest" description="Disordered" evidence="1">
    <location>
        <begin position="164"/>
        <end position="260"/>
    </location>
</feature>
<feature type="region of interest" description="Disordered" evidence="1">
    <location>
        <begin position="78"/>
        <end position="137"/>
    </location>
</feature>
<keyword evidence="2" id="KW-0732">Signal</keyword>
<dbReference type="KEGG" id="soy:115887061"/>
<feature type="chain" id="PRO_5027061425" evidence="2">
    <location>
        <begin position="24"/>
        <end position="260"/>
    </location>
</feature>
<evidence type="ECO:0000313" key="4">
    <source>
        <dbReference type="RefSeq" id="XP_030762242.1"/>
    </source>
</evidence>
<dbReference type="AlphaFoldDB" id="A0A6J2YFP5"/>
<evidence type="ECO:0000256" key="1">
    <source>
        <dbReference type="SAM" id="MobiDB-lite"/>
    </source>
</evidence>
<evidence type="ECO:0000256" key="2">
    <source>
        <dbReference type="SAM" id="SignalP"/>
    </source>
</evidence>
<sequence>MRSLSQFLIGITLLVFLSSFVLGNPINDVSRPLLVSVRKGTNDTNSTLEDNEDFNSTARPVILIEDEEIAFAIPDESNFTDYNSEKSPQKVEGFKSTSHSPASLIGRERRSLVEEEDKSDKSGSSENSSKSGESKEDINSTVIPVIFIEQEGIAFIVPNDGNYTSENRSENAEGYNKGTESSTSTSTSTSSAGLLAREQRSLGEEKHKSDSSEESDSSENSSESAESKEVVSSKLNSSSASNVRQKRSFGGRKFIPMVFG</sequence>
<feature type="compositionally biased region" description="Basic and acidic residues" evidence="1">
    <location>
        <begin position="83"/>
        <end position="93"/>
    </location>
</feature>
<protein>
    <submittedName>
        <fullName evidence="4">LisH domain-containing protein C1711.05-like</fullName>
    </submittedName>
</protein>
<organism evidence="3 4">
    <name type="scientific">Sitophilus oryzae</name>
    <name type="common">Rice weevil</name>
    <name type="synonym">Curculio oryzae</name>
    <dbReference type="NCBI Taxonomy" id="7048"/>
    <lineage>
        <taxon>Eukaryota</taxon>
        <taxon>Metazoa</taxon>
        <taxon>Ecdysozoa</taxon>
        <taxon>Arthropoda</taxon>
        <taxon>Hexapoda</taxon>
        <taxon>Insecta</taxon>
        <taxon>Pterygota</taxon>
        <taxon>Neoptera</taxon>
        <taxon>Endopterygota</taxon>
        <taxon>Coleoptera</taxon>
        <taxon>Polyphaga</taxon>
        <taxon>Cucujiformia</taxon>
        <taxon>Curculionidae</taxon>
        <taxon>Dryophthorinae</taxon>
        <taxon>Sitophilus</taxon>
    </lineage>
</organism>
<keyword evidence="3" id="KW-1185">Reference proteome</keyword>
<accession>A0A6J2YFP5</accession>
<proteinExistence type="predicted"/>
<feature type="compositionally biased region" description="Low complexity" evidence="1">
    <location>
        <begin position="232"/>
        <end position="242"/>
    </location>
</feature>
<dbReference type="GeneID" id="115887061"/>
<gene>
    <name evidence="4" type="primary">LOC115887061</name>
</gene>
<name>A0A6J2YFP5_SITOR</name>
<feature type="compositionally biased region" description="Low complexity" evidence="1">
    <location>
        <begin position="181"/>
        <end position="191"/>
    </location>
</feature>
<feature type="signal peptide" evidence="2">
    <location>
        <begin position="1"/>
        <end position="23"/>
    </location>
</feature>
<feature type="compositionally biased region" description="Basic and acidic residues" evidence="1">
    <location>
        <begin position="197"/>
        <end position="211"/>
    </location>
</feature>
<dbReference type="RefSeq" id="XP_030762242.1">
    <property type="nucleotide sequence ID" value="XM_030906382.1"/>
</dbReference>
<feature type="compositionally biased region" description="Basic and acidic residues" evidence="1">
    <location>
        <begin position="106"/>
        <end position="123"/>
    </location>
</feature>
<reference evidence="4" key="1">
    <citation type="submission" date="2025-08" db="UniProtKB">
        <authorList>
            <consortium name="RefSeq"/>
        </authorList>
    </citation>
    <scope>IDENTIFICATION</scope>
    <source>
        <tissue evidence="4">Gonads</tissue>
    </source>
</reference>
<dbReference type="InParanoid" id="A0A6J2YFP5"/>
<dbReference type="Proteomes" id="UP000504635">
    <property type="component" value="Unplaced"/>
</dbReference>